<protein>
    <submittedName>
        <fullName evidence="3">YhfX family PLP-dependent enzyme</fullName>
    </submittedName>
</protein>
<dbReference type="InterPro" id="IPR001608">
    <property type="entry name" value="Ala_racemase_N"/>
</dbReference>
<dbReference type="Pfam" id="PF21279">
    <property type="entry name" value="YhfX-like_C"/>
    <property type="match status" value="1"/>
</dbReference>
<name>A0A3Q9BL06_9LACT</name>
<evidence type="ECO:0000313" key="4">
    <source>
        <dbReference type="Proteomes" id="UP000273326"/>
    </source>
</evidence>
<dbReference type="Pfam" id="PF01168">
    <property type="entry name" value="Ala_racemase_N"/>
    <property type="match status" value="1"/>
</dbReference>
<dbReference type="Proteomes" id="UP000273326">
    <property type="component" value="Chromosome"/>
</dbReference>
<dbReference type="AlphaFoldDB" id="A0A3Q9BL06"/>
<reference evidence="4" key="1">
    <citation type="submission" date="2018-12" db="EMBL/GenBank/DDBJ databases">
        <title>Complete genome sequencing of Jeotgalibaca sp. H21T32.</title>
        <authorList>
            <person name="Bae J.-W."/>
            <person name="Lee S.-Y."/>
        </authorList>
    </citation>
    <scope>NUCLEOTIDE SEQUENCE [LARGE SCALE GENOMIC DNA]</scope>
    <source>
        <strain evidence="4">H21T32</strain>
    </source>
</reference>
<dbReference type="InterPro" id="IPR029066">
    <property type="entry name" value="PLP-binding_barrel"/>
</dbReference>
<dbReference type="KEGG" id="jeh:EJN90_09130"/>
<feature type="domain" description="YhfX-like C-terminal" evidence="2">
    <location>
        <begin position="278"/>
        <end position="372"/>
    </location>
</feature>
<dbReference type="Gene3D" id="2.40.37.30">
    <property type="match status" value="2"/>
</dbReference>
<keyword evidence="4" id="KW-1185">Reference proteome</keyword>
<dbReference type="EMBL" id="CP034465">
    <property type="protein sequence ID" value="AZP04784.1"/>
    <property type="molecule type" value="Genomic_DNA"/>
</dbReference>
<organism evidence="3 4">
    <name type="scientific">Jeotgalibaca ciconiae</name>
    <dbReference type="NCBI Taxonomy" id="2496265"/>
    <lineage>
        <taxon>Bacteria</taxon>
        <taxon>Bacillati</taxon>
        <taxon>Bacillota</taxon>
        <taxon>Bacilli</taxon>
        <taxon>Lactobacillales</taxon>
        <taxon>Carnobacteriaceae</taxon>
        <taxon>Jeotgalibaca</taxon>
    </lineage>
</organism>
<evidence type="ECO:0000259" key="2">
    <source>
        <dbReference type="Pfam" id="PF21279"/>
    </source>
</evidence>
<gene>
    <name evidence="3" type="ORF">EJN90_09130</name>
</gene>
<proteinExistence type="predicted"/>
<accession>A0A3Q9BL06</accession>
<sequence>MFMQAIQEQNPDLIKTAITLHQKGIILPDTYVLDMDAIEQNASAILNEAKQQGVELFFMLKQIGRNPLIAKLLMEVGYSAAVVVDYREALVMMENNIPLGNVGHLVQVPKHLLKKIMKYGTKFITVYSLEKMQEINRIAHELGIKQKVMLRIVDRGDALYPGQYAGFELMELKSLLPQLKELNHVEVAAVTSFPCFLYNSEKDKLEETNNARTIIKAKEILINAGFPVTELNMPSTTSCYTLPFIKQIGGTQGEPGHALTGTTPMHAEKKMLEIPAYVYVSEVSHNFQKNAYVYGGGLYRRGHLKNVLLADSIRQWQSIIRPLPDENIDYYMEVDGEQPVGATAIMAFRTQIFVTRSEIAVVKGIQKGNLEVVGIYDSQGKYLRG</sequence>
<dbReference type="RefSeq" id="WP_126110523.1">
    <property type="nucleotide sequence ID" value="NZ_CP034465.1"/>
</dbReference>
<dbReference type="InterPro" id="IPR048449">
    <property type="entry name" value="YhfX-like_C"/>
</dbReference>
<evidence type="ECO:0000259" key="1">
    <source>
        <dbReference type="Pfam" id="PF01168"/>
    </source>
</evidence>
<dbReference type="SUPFAM" id="SSF51419">
    <property type="entry name" value="PLP-binding barrel"/>
    <property type="match status" value="1"/>
</dbReference>
<dbReference type="CDD" id="cd06811">
    <property type="entry name" value="PLPDE_III_yhfX_like"/>
    <property type="match status" value="1"/>
</dbReference>
<evidence type="ECO:0000313" key="3">
    <source>
        <dbReference type="EMBL" id="AZP04784.1"/>
    </source>
</evidence>
<feature type="domain" description="Alanine racemase N-terminal" evidence="1">
    <location>
        <begin position="34"/>
        <end position="264"/>
    </location>
</feature>
<dbReference type="OrthoDB" id="3189402at2"/>